<dbReference type="CDD" id="cd05387">
    <property type="entry name" value="BY-kinase"/>
    <property type="match status" value="1"/>
</dbReference>
<dbReference type="Pfam" id="PF13614">
    <property type="entry name" value="AAA_31"/>
    <property type="match status" value="1"/>
</dbReference>
<feature type="region of interest" description="Disordered" evidence="18">
    <location>
        <begin position="1"/>
        <end position="21"/>
    </location>
</feature>
<dbReference type="InterPro" id="IPR027417">
    <property type="entry name" value="P-loop_NTPase"/>
</dbReference>
<evidence type="ECO:0000256" key="14">
    <source>
        <dbReference type="ARBA" id="ARBA00023136"/>
    </source>
</evidence>
<evidence type="ECO:0000256" key="9">
    <source>
        <dbReference type="ARBA" id="ARBA00022692"/>
    </source>
</evidence>
<evidence type="ECO:0000256" key="12">
    <source>
        <dbReference type="ARBA" id="ARBA00022840"/>
    </source>
</evidence>
<keyword evidence="12" id="KW-0067">ATP-binding</keyword>
<feature type="domain" description="AAA" evidence="21">
    <location>
        <begin position="573"/>
        <end position="692"/>
    </location>
</feature>
<dbReference type="EC" id="2.7.10.2" evidence="5"/>
<dbReference type="InterPro" id="IPR050445">
    <property type="entry name" value="Bact_polysacc_biosynth/exp"/>
</dbReference>
<evidence type="ECO:0000256" key="16">
    <source>
        <dbReference type="ARBA" id="ARBA00051245"/>
    </source>
</evidence>
<keyword evidence="14 19" id="KW-0472">Membrane</keyword>
<dbReference type="Proteomes" id="UP001050975">
    <property type="component" value="Unassembled WGS sequence"/>
</dbReference>
<dbReference type="NCBIfam" id="TIGR01007">
    <property type="entry name" value="eps_fam"/>
    <property type="match status" value="1"/>
</dbReference>
<keyword evidence="8" id="KW-0808">Transferase</keyword>
<feature type="coiled-coil region" evidence="17">
    <location>
        <begin position="193"/>
        <end position="220"/>
    </location>
</feature>
<evidence type="ECO:0000313" key="22">
    <source>
        <dbReference type="EMBL" id="GET44066.1"/>
    </source>
</evidence>
<evidence type="ECO:0000256" key="10">
    <source>
        <dbReference type="ARBA" id="ARBA00022741"/>
    </source>
</evidence>
<dbReference type="GO" id="GO:0004715">
    <property type="term" value="F:non-membrane spanning protein tyrosine kinase activity"/>
    <property type="evidence" value="ECO:0007669"/>
    <property type="project" value="UniProtKB-EC"/>
</dbReference>
<dbReference type="Gene3D" id="3.40.50.300">
    <property type="entry name" value="P-loop containing nucleotide triphosphate hydrolases"/>
    <property type="match status" value="1"/>
</dbReference>
<feature type="transmembrane region" description="Helical" evidence="19">
    <location>
        <begin position="51"/>
        <end position="70"/>
    </location>
</feature>
<proteinExistence type="inferred from homology"/>
<evidence type="ECO:0000259" key="21">
    <source>
        <dbReference type="Pfam" id="PF13614"/>
    </source>
</evidence>
<keyword evidence="7" id="KW-0997">Cell inner membrane</keyword>
<dbReference type="InterPro" id="IPR005702">
    <property type="entry name" value="Wzc-like_C"/>
</dbReference>
<gene>
    <name evidence="22" type="ORF">MiSe_88920</name>
</gene>
<evidence type="ECO:0000256" key="7">
    <source>
        <dbReference type="ARBA" id="ARBA00022519"/>
    </source>
</evidence>
<reference evidence="22" key="1">
    <citation type="submission" date="2019-10" db="EMBL/GenBank/DDBJ databases">
        <title>Draft genome sequece of Microseira wollei NIES-4236.</title>
        <authorList>
            <person name="Yamaguchi H."/>
            <person name="Suzuki S."/>
            <person name="Kawachi M."/>
        </authorList>
    </citation>
    <scope>NUCLEOTIDE SEQUENCE</scope>
    <source>
        <strain evidence="22">NIES-4236</strain>
    </source>
</reference>
<evidence type="ECO:0000259" key="20">
    <source>
        <dbReference type="Pfam" id="PF02706"/>
    </source>
</evidence>
<keyword evidence="11 22" id="KW-0418">Kinase</keyword>
<dbReference type="GO" id="GO:0005886">
    <property type="term" value="C:plasma membrane"/>
    <property type="evidence" value="ECO:0007669"/>
    <property type="project" value="UniProtKB-SubCell"/>
</dbReference>
<keyword evidence="15 22" id="KW-0829">Tyrosine-protein kinase</keyword>
<accession>A0AAV3XSH6</accession>
<keyword evidence="6" id="KW-1003">Cell membrane</keyword>
<evidence type="ECO:0000256" key="19">
    <source>
        <dbReference type="SAM" id="Phobius"/>
    </source>
</evidence>
<feature type="domain" description="Polysaccharide chain length determinant N-terminal" evidence="20">
    <location>
        <begin position="36"/>
        <end position="125"/>
    </location>
</feature>
<comment type="catalytic activity">
    <reaction evidence="16">
        <text>L-tyrosyl-[protein] + ATP = O-phospho-L-tyrosyl-[protein] + ADP + H(+)</text>
        <dbReference type="Rhea" id="RHEA:10596"/>
        <dbReference type="Rhea" id="RHEA-COMP:10136"/>
        <dbReference type="Rhea" id="RHEA-COMP:20101"/>
        <dbReference type="ChEBI" id="CHEBI:15378"/>
        <dbReference type="ChEBI" id="CHEBI:30616"/>
        <dbReference type="ChEBI" id="CHEBI:46858"/>
        <dbReference type="ChEBI" id="CHEBI:61978"/>
        <dbReference type="ChEBI" id="CHEBI:456216"/>
        <dbReference type="EC" id="2.7.10.2"/>
    </reaction>
</comment>
<keyword evidence="9 19" id="KW-0812">Transmembrane</keyword>
<dbReference type="Pfam" id="PF02706">
    <property type="entry name" value="Wzz"/>
    <property type="match status" value="1"/>
</dbReference>
<dbReference type="PANTHER" id="PTHR32309">
    <property type="entry name" value="TYROSINE-PROTEIN KINASE"/>
    <property type="match status" value="1"/>
</dbReference>
<dbReference type="GO" id="GO:0005524">
    <property type="term" value="F:ATP binding"/>
    <property type="evidence" value="ECO:0007669"/>
    <property type="project" value="UniProtKB-KW"/>
</dbReference>
<dbReference type="RefSeq" id="WP_226593545.1">
    <property type="nucleotide sequence ID" value="NZ_BLAY01000286.1"/>
</dbReference>
<evidence type="ECO:0000256" key="6">
    <source>
        <dbReference type="ARBA" id="ARBA00022475"/>
    </source>
</evidence>
<comment type="caution">
    <text evidence="22">The sequence shown here is derived from an EMBL/GenBank/DDBJ whole genome shotgun (WGS) entry which is preliminary data.</text>
</comment>
<comment type="subcellular location">
    <subcellularLocation>
        <location evidence="1">Cell inner membrane</location>
        <topology evidence="1">Multi-pass membrane protein</topology>
    </subcellularLocation>
</comment>
<keyword evidence="17" id="KW-0175">Coiled coil</keyword>
<evidence type="ECO:0000256" key="4">
    <source>
        <dbReference type="ARBA" id="ARBA00008883"/>
    </source>
</evidence>
<dbReference type="SUPFAM" id="SSF52540">
    <property type="entry name" value="P-loop containing nucleoside triphosphate hydrolases"/>
    <property type="match status" value="1"/>
</dbReference>
<evidence type="ECO:0000256" key="2">
    <source>
        <dbReference type="ARBA" id="ARBA00006683"/>
    </source>
</evidence>
<evidence type="ECO:0000256" key="11">
    <source>
        <dbReference type="ARBA" id="ARBA00022777"/>
    </source>
</evidence>
<dbReference type="AlphaFoldDB" id="A0AAV3XSH6"/>
<comment type="similarity">
    <text evidence="4">Belongs to the etk/wzc family.</text>
</comment>
<keyword evidence="23" id="KW-1185">Reference proteome</keyword>
<evidence type="ECO:0000256" key="5">
    <source>
        <dbReference type="ARBA" id="ARBA00011903"/>
    </source>
</evidence>
<evidence type="ECO:0000256" key="15">
    <source>
        <dbReference type="ARBA" id="ARBA00023137"/>
    </source>
</evidence>
<organism evidence="22 23">
    <name type="scientific">Microseira wollei NIES-4236</name>
    <dbReference type="NCBI Taxonomy" id="2530354"/>
    <lineage>
        <taxon>Bacteria</taxon>
        <taxon>Bacillati</taxon>
        <taxon>Cyanobacteriota</taxon>
        <taxon>Cyanophyceae</taxon>
        <taxon>Oscillatoriophycideae</taxon>
        <taxon>Aerosakkonematales</taxon>
        <taxon>Aerosakkonemataceae</taxon>
        <taxon>Microseira</taxon>
    </lineage>
</organism>
<evidence type="ECO:0000256" key="17">
    <source>
        <dbReference type="SAM" id="Coils"/>
    </source>
</evidence>
<evidence type="ECO:0000313" key="23">
    <source>
        <dbReference type="Proteomes" id="UP001050975"/>
    </source>
</evidence>
<evidence type="ECO:0000256" key="18">
    <source>
        <dbReference type="SAM" id="MobiDB-lite"/>
    </source>
</evidence>
<evidence type="ECO:0000256" key="1">
    <source>
        <dbReference type="ARBA" id="ARBA00004429"/>
    </source>
</evidence>
<dbReference type="EMBL" id="BLAY01000286">
    <property type="protein sequence ID" value="GET44066.1"/>
    <property type="molecule type" value="Genomic_DNA"/>
</dbReference>
<keyword evidence="13 19" id="KW-1133">Transmembrane helix</keyword>
<sequence length="769" mass="86084">MKIQPYSQPLWPDRNNQSQTGATAIYPEPLHNNDSDQVNLRQLLTILRRRSLVVVTVAISVATAIGYRTLNRPPLYAGQFRLLVEPITAETKVAQTVGDVISTAFDYNTQIEVLRSPTVTASILEQIRVKYPDITYDILMDKLTITRLTDTKILQVRYQESEQKKVKDILDKLAQGYLNYSRLQRQSDVLEGIKFVEDQLPQLRLKVDTLQAKLQKFRQQYNFIEPEAQAQQLSSQISSISQQRLEIQTKINEVKLLYATLQNQLGLDPSQAIVAAALSESPRYQKLLNELQDVETKIATESVRFTPANPILQSLQETREKLLPLIRIEAQKIIGNNLSNAKVEPNKLTYQNSVRLALTQQFVEASNQIRVIEVRSKALEQAETNLIQQFKQMPIRAREYTDLQRELKVATESLTRFLSTRESLQIEAAQKAVPWELIAAPEAAVPIPPHTYRNLALGVFAGLLLGVGAAWIVEMLDSVFHSPDELKDKTGIPLLGIIPFNKGVKKLMGTQATASLPQGETSTIPVSFVEKLQRYNASPFLEAFRSLYTNIRLLASDMPIRSLVISSATPAEGKTIVAIHLAQAAAAMGKRVLLVDADLRRPQVHVRLGLPNMRGLSNLIASEDLDFNDVIQKSDQDDNLYILTAGQIPPDPTRLLSSEKMQNLMVELRSAFNLVIYDTPPLVGFADANLLAPPTDGLVLVVALGKTDRYPLMQALDGIRMSNTPFLGIVANGLKQYTTRANDAYDHYYSQVRRDRTIDQDAVGNFDNG</sequence>
<name>A0AAV3XSH6_9CYAN</name>
<comment type="similarity">
    <text evidence="3">Belongs to the CpsD/CapB family.</text>
</comment>
<evidence type="ECO:0000256" key="8">
    <source>
        <dbReference type="ARBA" id="ARBA00022679"/>
    </source>
</evidence>
<evidence type="ECO:0000256" key="13">
    <source>
        <dbReference type="ARBA" id="ARBA00022989"/>
    </source>
</evidence>
<dbReference type="InterPro" id="IPR025669">
    <property type="entry name" value="AAA_dom"/>
</dbReference>
<dbReference type="PANTHER" id="PTHR32309:SF13">
    <property type="entry name" value="FERRIC ENTEROBACTIN TRANSPORT PROTEIN FEPE"/>
    <property type="match status" value="1"/>
</dbReference>
<protein>
    <recommendedName>
        <fullName evidence="5">non-specific protein-tyrosine kinase</fullName>
        <ecNumber evidence="5">2.7.10.2</ecNumber>
    </recommendedName>
</protein>
<keyword evidence="10" id="KW-0547">Nucleotide-binding</keyword>
<evidence type="ECO:0000256" key="3">
    <source>
        <dbReference type="ARBA" id="ARBA00007316"/>
    </source>
</evidence>
<comment type="similarity">
    <text evidence="2">Belongs to the CpsC/CapA family.</text>
</comment>
<dbReference type="InterPro" id="IPR003856">
    <property type="entry name" value="LPS_length_determ_N"/>
</dbReference>